<accession>A0ABT3ZPR9</accession>
<organism evidence="2 3">
    <name type="scientific">Robbsia betulipollinis</name>
    <dbReference type="NCBI Taxonomy" id="2981849"/>
    <lineage>
        <taxon>Bacteria</taxon>
        <taxon>Pseudomonadati</taxon>
        <taxon>Pseudomonadota</taxon>
        <taxon>Betaproteobacteria</taxon>
        <taxon>Burkholderiales</taxon>
        <taxon>Burkholderiaceae</taxon>
        <taxon>Robbsia</taxon>
    </lineage>
</organism>
<proteinExistence type="predicted"/>
<keyword evidence="1" id="KW-1133">Transmembrane helix</keyword>
<keyword evidence="1" id="KW-0472">Membrane</keyword>
<feature type="transmembrane region" description="Helical" evidence="1">
    <location>
        <begin position="55"/>
        <end position="74"/>
    </location>
</feature>
<evidence type="ECO:0000313" key="3">
    <source>
        <dbReference type="Proteomes" id="UP001082899"/>
    </source>
</evidence>
<dbReference type="RefSeq" id="WP_267848297.1">
    <property type="nucleotide sequence ID" value="NZ_JAPMXC010000004.1"/>
</dbReference>
<sequence>MKKMWQRARGWYEGEGKATLYDNDPDSGVFIMPSFHTEYHWTATVARSLVNFYGLNWQFMCSTIIALVGIYLAYRALK</sequence>
<evidence type="ECO:0000256" key="1">
    <source>
        <dbReference type="SAM" id="Phobius"/>
    </source>
</evidence>
<evidence type="ECO:0000313" key="2">
    <source>
        <dbReference type="EMBL" id="MCY0388402.1"/>
    </source>
</evidence>
<dbReference type="Proteomes" id="UP001082899">
    <property type="component" value="Unassembled WGS sequence"/>
</dbReference>
<gene>
    <name evidence="2" type="ORF">OVY01_14410</name>
</gene>
<evidence type="ECO:0008006" key="4">
    <source>
        <dbReference type="Google" id="ProtNLM"/>
    </source>
</evidence>
<name>A0ABT3ZPR9_9BURK</name>
<protein>
    <recommendedName>
        <fullName evidence="4">DUF5808 domain-containing protein</fullName>
    </recommendedName>
</protein>
<reference evidence="2" key="1">
    <citation type="submission" date="2022-11" db="EMBL/GenBank/DDBJ databases">
        <title>Robbsia betulipollinis sp. nov., isolated from pollen of birch (Betula pendula).</title>
        <authorList>
            <person name="Shi H."/>
            <person name="Ambika Manirajan B."/>
            <person name="Ratering S."/>
            <person name="Geissler-Plaum R."/>
            <person name="Schnell S."/>
        </authorList>
    </citation>
    <scope>NUCLEOTIDE SEQUENCE</scope>
    <source>
        <strain evidence="2">Bb-Pol-6</strain>
    </source>
</reference>
<keyword evidence="1" id="KW-0812">Transmembrane</keyword>
<dbReference type="EMBL" id="JAPMXC010000004">
    <property type="protein sequence ID" value="MCY0388402.1"/>
    <property type="molecule type" value="Genomic_DNA"/>
</dbReference>
<comment type="caution">
    <text evidence="2">The sequence shown here is derived from an EMBL/GenBank/DDBJ whole genome shotgun (WGS) entry which is preliminary data.</text>
</comment>
<keyword evidence="3" id="KW-1185">Reference proteome</keyword>